<protein>
    <submittedName>
        <fullName evidence="1">Uncharacterized protein</fullName>
    </submittedName>
</protein>
<dbReference type="EMBL" id="MT143623">
    <property type="protein sequence ID" value="QJA99022.1"/>
    <property type="molecule type" value="Genomic_DNA"/>
</dbReference>
<accession>A0A6M3LZR6</accession>
<dbReference type="AlphaFoldDB" id="A0A6M3LZR6"/>
<organism evidence="1">
    <name type="scientific">viral metagenome</name>
    <dbReference type="NCBI Taxonomy" id="1070528"/>
    <lineage>
        <taxon>unclassified sequences</taxon>
        <taxon>metagenomes</taxon>
        <taxon>organismal metagenomes</taxon>
    </lineage>
</organism>
<evidence type="ECO:0000313" key="1">
    <source>
        <dbReference type="EMBL" id="QJA99022.1"/>
    </source>
</evidence>
<gene>
    <name evidence="1" type="ORF">MM171A01390_0007</name>
</gene>
<reference evidence="1" key="1">
    <citation type="submission" date="2020-03" db="EMBL/GenBank/DDBJ databases">
        <title>The deep terrestrial virosphere.</title>
        <authorList>
            <person name="Holmfeldt K."/>
            <person name="Nilsson E."/>
            <person name="Simone D."/>
            <person name="Lopez-Fernandez M."/>
            <person name="Wu X."/>
            <person name="de Brujin I."/>
            <person name="Lundin D."/>
            <person name="Andersson A."/>
            <person name="Bertilsson S."/>
            <person name="Dopson M."/>
        </authorList>
    </citation>
    <scope>NUCLEOTIDE SEQUENCE</scope>
    <source>
        <strain evidence="1">MM171A01390</strain>
    </source>
</reference>
<name>A0A6M3LZR6_9ZZZZ</name>
<proteinExistence type="predicted"/>
<sequence>MRLEEIRNNPAVMMHLRLDLTKEMLARTTFNTEDAGFYFCIYVRNGRACLALLHYYPDGKATQEPLAGFPEDMILAALKEAGGSIEVNGYYPINQPIEEMLRLGLYAPGKARAGQSQPAKLNATEHRGMQIDDIKDPALRKLFLELKQASSTIENDGHDALNESKNDEELIDNWQSKLNSLYEEVSHFWGTLEELKSGKAANIHTGGINCIRNPRIKCIQKAITAPPEYAEHPACMLGLKCDVRGL</sequence>